<dbReference type="PROSITE" id="PS50263">
    <property type="entry name" value="CN_HYDROLASE"/>
    <property type="match status" value="1"/>
</dbReference>
<organism evidence="3 4">
    <name type="scientific">Streptomyces tuirus</name>
    <dbReference type="NCBI Taxonomy" id="68278"/>
    <lineage>
        <taxon>Bacteria</taxon>
        <taxon>Bacillati</taxon>
        <taxon>Actinomycetota</taxon>
        <taxon>Actinomycetes</taxon>
        <taxon>Kitasatosporales</taxon>
        <taxon>Streptomycetaceae</taxon>
        <taxon>Streptomyces</taxon>
    </lineage>
</organism>
<evidence type="ECO:0000259" key="2">
    <source>
        <dbReference type="PROSITE" id="PS50263"/>
    </source>
</evidence>
<dbReference type="PANTHER" id="PTHR23088:SF27">
    <property type="entry name" value="DEAMINATED GLUTATHIONE AMIDASE"/>
    <property type="match status" value="1"/>
</dbReference>
<reference evidence="3 4" key="1">
    <citation type="journal article" date="2014" name="Int. J. Syst. Evol. Microbiol.">
        <title>Complete genome sequence of Corynebacterium casei LMG S-19264T (=DSM 44701T), isolated from a smear-ripened cheese.</title>
        <authorList>
            <consortium name="US DOE Joint Genome Institute (JGI-PGF)"/>
            <person name="Walter F."/>
            <person name="Albersmeier A."/>
            <person name="Kalinowski J."/>
            <person name="Ruckert C."/>
        </authorList>
    </citation>
    <scope>NUCLEOTIDE SEQUENCE [LARGE SCALE GENOMIC DNA]</scope>
    <source>
        <strain evidence="3 4">JCM 4255</strain>
    </source>
</reference>
<gene>
    <name evidence="3" type="ORF">GCM10017668_02070</name>
</gene>
<comment type="similarity">
    <text evidence="1">Belongs to the carbon-nitrogen hydrolase superfamily. NIT1/NIT2 family.</text>
</comment>
<dbReference type="SUPFAM" id="SSF56317">
    <property type="entry name" value="Carbon-nitrogen hydrolase"/>
    <property type="match status" value="1"/>
</dbReference>
<evidence type="ECO:0000313" key="3">
    <source>
        <dbReference type="EMBL" id="BCL18364.1"/>
    </source>
</evidence>
<dbReference type="Gene3D" id="3.60.110.10">
    <property type="entry name" value="Carbon-nitrogen hydrolase"/>
    <property type="match status" value="1"/>
</dbReference>
<dbReference type="KEGG" id="stui:GCM10017668_02070"/>
<dbReference type="CDD" id="cd07197">
    <property type="entry name" value="nitrilase"/>
    <property type="match status" value="1"/>
</dbReference>
<dbReference type="RefSeq" id="WP_190896000.1">
    <property type="nucleotide sequence ID" value="NZ_AP023439.1"/>
</dbReference>
<dbReference type="Pfam" id="PF00795">
    <property type="entry name" value="CN_hydrolase"/>
    <property type="match status" value="1"/>
</dbReference>
<evidence type="ECO:0000256" key="1">
    <source>
        <dbReference type="ARBA" id="ARBA00010613"/>
    </source>
</evidence>
<evidence type="ECO:0000313" key="4">
    <source>
        <dbReference type="Proteomes" id="UP000516373"/>
    </source>
</evidence>
<protein>
    <recommendedName>
        <fullName evidence="2">CN hydrolase domain-containing protein</fullName>
    </recommendedName>
</protein>
<accession>A0A7G1N9Z5</accession>
<dbReference type="AlphaFoldDB" id="A0A7G1N9Z5"/>
<feature type="domain" description="CN hydrolase" evidence="2">
    <location>
        <begin position="9"/>
        <end position="255"/>
    </location>
</feature>
<dbReference type="InterPro" id="IPR036526">
    <property type="entry name" value="C-N_Hydrolase_sf"/>
</dbReference>
<dbReference type="InterPro" id="IPR003010">
    <property type="entry name" value="C-N_Hydrolase"/>
</dbReference>
<proteinExistence type="inferred from homology"/>
<sequence>MSLFRGARTRLAALQLRIEPGQRDENLARAAKLLSTAREREADLACLPATFATGLNFPTLRTDATTEDGPVVEFLAEQARTLGMHIAAGVLLSAGRDVFDAAVLVGPGGDPLGWYHRACVWAGESEYISTGSPGEVIDTPVGRIGLQVSYDLRFPEASRQYLAQDADLVVAVANLFGPFSHPLRSLCRARAADNECALVLASGVGENRFANLTYVGRSMIVDGLVQDAREDQDADILAEAEPGSQEAVIHADVHWRQRRKVRAGLPFHDDLRSTWTTNHGGPAR</sequence>
<dbReference type="EMBL" id="AP023439">
    <property type="protein sequence ID" value="BCL18364.1"/>
    <property type="molecule type" value="Genomic_DNA"/>
</dbReference>
<dbReference type="PANTHER" id="PTHR23088">
    <property type="entry name" value="NITRILASE-RELATED"/>
    <property type="match status" value="1"/>
</dbReference>
<name>A0A7G1N9Z5_9ACTN</name>
<dbReference type="Proteomes" id="UP000516373">
    <property type="component" value="Chromosome"/>
</dbReference>